<comment type="caution">
    <text evidence="2">The sequence shown here is derived from an EMBL/GenBank/DDBJ whole genome shotgun (WGS) entry which is preliminary data.</text>
</comment>
<name>A0ABV7MIM5_9HYPH</name>
<organism evidence="2 3">
    <name type="scientific">Mesorhizobium cantuariense</name>
    <dbReference type="NCBI Taxonomy" id="1300275"/>
    <lineage>
        <taxon>Bacteria</taxon>
        <taxon>Pseudomonadati</taxon>
        <taxon>Pseudomonadota</taxon>
        <taxon>Alphaproteobacteria</taxon>
        <taxon>Hyphomicrobiales</taxon>
        <taxon>Phyllobacteriaceae</taxon>
        <taxon>Mesorhizobium</taxon>
    </lineage>
</organism>
<accession>A0ABV7MIM5</accession>
<reference evidence="3" key="1">
    <citation type="journal article" date="2019" name="Int. J. Syst. Evol. Microbiol.">
        <title>The Global Catalogue of Microorganisms (GCM) 10K type strain sequencing project: providing services to taxonomists for standard genome sequencing and annotation.</title>
        <authorList>
            <consortium name="The Broad Institute Genomics Platform"/>
            <consortium name="The Broad Institute Genome Sequencing Center for Infectious Disease"/>
            <person name="Wu L."/>
            <person name="Ma J."/>
        </authorList>
    </citation>
    <scope>NUCLEOTIDE SEQUENCE [LARGE SCALE GENOMIC DNA]</scope>
    <source>
        <strain evidence="3">ICMP 19515</strain>
    </source>
</reference>
<evidence type="ECO:0000313" key="3">
    <source>
        <dbReference type="Proteomes" id="UP001595648"/>
    </source>
</evidence>
<dbReference type="EMBL" id="JBHRVD010000001">
    <property type="protein sequence ID" value="MFC3320942.1"/>
    <property type="molecule type" value="Genomic_DNA"/>
</dbReference>
<keyword evidence="3" id="KW-1185">Reference proteome</keyword>
<dbReference type="Proteomes" id="UP001595648">
    <property type="component" value="Unassembled WGS sequence"/>
</dbReference>
<gene>
    <name evidence="2" type="ORF">ACFOJ9_03915</name>
</gene>
<sequence length="537" mass="58845">MAKAHNRQRALTFLNLIEQTKGKADVEFCFAVGTIGDPEEKAVVLVKKSGLNSLVGILKKMPYETGEDGKADGFALLQRGTGKMNEDGVILLRLARGGKAGFQQVKRRMKEYFRGFGLRLPDMEEAGVLTEQDVRLFEGTVMTNSQYLPADDDEQPTNTVKNAEDTLSERVENGEGIDRSEAEGHSQRPLSDVLKQGVASAAATISNHVLSLSEQIGAGQTAELARLTKKVTDWLGPMLAATPPDEQEAKLHNSTSRLMLMLACPENLRNLQYVDETADGVVQDETHGSGPEEIAVNGIDLNRVPTNSLKQDEVIETLFRLAKAKAQERQLSFALAEANSEKIAMIVSSQWPKEEGDAARRREIVERLIAVVEQRLGNDDHLVDLLGVKVTDHQKGKKVIVNLVENIKDTWEACLGTALTLRDDVKSRINRLIDVETRGGSWRRVDDIFLQFNDELSDQLTALIEEEGEAMPGAIERLEATVHSKLSYLDSNATVALLDNPPMDLGPGTIGQTLRAGLADIINGLKRIKSSHATSAP</sequence>
<protein>
    <submittedName>
        <fullName evidence="2">Uncharacterized protein</fullName>
    </submittedName>
</protein>
<dbReference type="RefSeq" id="WP_378920630.1">
    <property type="nucleotide sequence ID" value="NZ_JBHRVD010000001.1"/>
</dbReference>
<evidence type="ECO:0000256" key="1">
    <source>
        <dbReference type="SAM" id="MobiDB-lite"/>
    </source>
</evidence>
<proteinExistence type="predicted"/>
<evidence type="ECO:0000313" key="2">
    <source>
        <dbReference type="EMBL" id="MFC3320942.1"/>
    </source>
</evidence>
<feature type="region of interest" description="Disordered" evidence="1">
    <location>
        <begin position="146"/>
        <end position="170"/>
    </location>
</feature>